<protein>
    <submittedName>
        <fullName evidence="1">Uncharacterized protein</fullName>
    </submittedName>
</protein>
<sequence>MHISTSFKQTSTYLALYRSQFRSQLEYAVPIWNPFYNKYIETLENVQKKLLQVMHYRCYICYALQIHCYLSYDQLSKKYNIIDLSQRRTLLQMKMLYDLCHNK</sequence>
<name>A0A9N9R469_9NEOP</name>
<proteinExistence type="predicted"/>
<dbReference type="EMBL" id="OU893333">
    <property type="protein sequence ID" value="CAG9789230.1"/>
    <property type="molecule type" value="Genomic_DNA"/>
</dbReference>
<reference evidence="1" key="1">
    <citation type="submission" date="2021-12" db="EMBL/GenBank/DDBJ databases">
        <authorList>
            <person name="King R."/>
        </authorList>
    </citation>
    <scope>NUCLEOTIDE SEQUENCE</scope>
</reference>
<dbReference type="AlphaFoldDB" id="A0A9N9R469"/>
<dbReference type="OrthoDB" id="426210at2759"/>
<accession>A0A9N9R469</accession>
<keyword evidence="2" id="KW-1185">Reference proteome</keyword>
<dbReference type="Proteomes" id="UP001153714">
    <property type="component" value="Chromosome 2"/>
</dbReference>
<organism evidence="1 2">
    <name type="scientific">Diatraea saccharalis</name>
    <name type="common">sugarcane borer</name>
    <dbReference type="NCBI Taxonomy" id="40085"/>
    <lineage>
        <taxon>Eukaryota</taxon>
        <taxon>Metazoa</taxon>
        <taxon>Ecdysozoa</taxon>
        <taxon>Arthropoda</taxon>
        <taxon>Hexapoda</taxon>
        <taxon>Insecta</taxon>
        <taxon>Pterygota</taxon>
        <taxon>Neoptera</taxon>
        <taxon>Endopterygota</taxon>
        <taxon>Lepidoptera</taxon>
        <taxon>Glossata</taxon>
        <taxon>Ditrysia</taxon>
        <taxon>Pyraloidea</taxon>
        <taxon>Crambidae</taxon>
        <taxon>Crambinae</taxon>
        <taxon>Diatraea</taxon>
    </lineage>
</organism>
<reference evidence="1" key="2">
    <citation type="submission" date="2022-10" db="EMBL/GenBank/DDBJ databases">
        <authorList>
            <consortium name="ENA_rothamsted_submissions"/>
            <consortium name="culmorum"/>
            <person name="King R."/>
        </authorList>
    </citation>
    <scope>NUCLEOTIDE SEQUENCE</scope>
</reference>
<evidence type="ECO:0000313" key="1">
    <source>
        <dbReference type="EMBL" id="CAG9789230.1"/>
    </source>
</evidence>
<evidence type="ECO:0000313" key="2">
    <source>
        <dbReference type="Proteomes" id="UP001153714"/>
    </source>
</evidence>
<gene>
    <name evidence="1" type="ORF">DIATSA_LOCUS6978</name>
</gene>